<keyword evidence="3 7" id="KW-0812">Transmembrane</keyword>
<keyword evidence="4" id="KW-0735">Signal-anchor</keyword>
<evidence type="ECO:0000256" key="2">
    <source>
        <dbReference type="ARBA" id="ARBA00005876"/>
    </source>
</evidence>
<dbReference type="OrthoDB" id="5912413at2759"/>
<proteinExistence type="inferred from homology"/>
<dbReference type="InterPro" id="IPR000402">
    <property type="entry name" value="Na/K_ATPase_sub_beta"/>
</dbReference>
<dbReference type="GO" id="GO:0006883">
    <property type="term" value="P:intracellular sodium ion homeostasis"/>
    <property type="evidence" value="ECO:0007669"/>
    <property type="project" value="TreeGrafter"/>
</dbReference>
<dbReference type="PANTHER" id="PTHR11523:SF28">
    <property type="entry name" value="NA_K-ATPASE BETA SUBUNIT ISOFORM 4-RELATED"/>
    <property type="match status" value="1"/>
</dbReference>
<dbReference type="EMBL" id="LN902842">
    <property type="protein sequence ID" value="CDS42022.1"/>
    <property type="molecule type" value="Genomic_DNA"/>
</dbReference>
<keyword evidence="5 7" id="KW-1133">Transmembrane helix</keyword>
<name>A0A068YIN0_ECHMU</name>
<reference evidence="8" key="2">
    <citation type="submission" date="2015-11" db="EMBL/GenBank/DDBJ databases">
        <authorList>
            <person name="Zhang Y."/>
            <person name="Guo Z."/>
        </authorList>
    </citation>
    <scope>NUCLEOTIDE SEQUENCE</scope>
</reference>
<comment type="subcellular location">
    <subcellularLocation>
        <location evidence="1">Membrane</location>
        <topology evidence="1">Single-pass type II membrane protein</topology>
    </subcellularLocation>
</comment>
<dbReference type="STRING" id="6211.A0A068YIN0"/>
<dbReference type="GO" id="GO:0005890">
    <property type="term" value="C:sodium:potassium-exchanging ATPase complex"/>
    <property type="evidence" value="ECO:0007669"/>
    <property type="project" value="InterPro"/>
</dbReference>
<dbReference type="OMA" id="FGSCSRA"/>
<evidence type="ECO:0000256" key="4">
    <source>
        <dbReference type="ARBA" id="ARBA00022968"/>
    </source>
</evidence>
<sequence>MFSVNEANLFLNYKEGIYHTGQRLHNHHNHEGWKEWMRRLAYFLIFHTVLVAFFSGCIYALMYFDIDRDRPSMTGPNSALGFNPGLSIVPRPNIYSSLIRTTSRSIEVYEGFTSELMAFLNPYQRFADRVEMMQCAKGDGSYRFDKTRPCAFDLNSAWPCTMDSVFGYDGESPCILLKMNKVYGWLPDPVEGATGVLVKCEGVTKDDHFNLGTVRYYDLDHHYSAKGWEALIEGKPDNGTFHADFFPYVNQRWYLQPIVWVVFREMQRDSFTRVQCYLIAKNIHVDLKSVRVGFTNACFIAAINGGGALDAYIEEIGRNLN</sequence>
<evidence type="ECO:0000256" key="3">
    <source>
        <dbReference type="ARBA" id="ARBA00022692"/>
    </source>
</evidence>
<dbReference type="GO" id="GO:0036376">
    <property type="term" value="P:sodium ion export across plasma membrane"/>
    <property type="evidence" value="ECO:0007669"/>
    <property type="project" value="TreeGrafter"/>
</dbReference>
<dbReference type="InterPro" id="IPR038702">
    <property type="entry name" value="Na/K_ATPase_sub_beta_sf"/>
</dbReference>
<protein>
    <submittedName>
        <fullName evidence="8">Nervana 2</fullName>
    </submittedName>
</protein>
<evidence type="ECO:0000256" key="7">
    <source>
        <dbReference type="SAM" id="Phobius"/>
    </source>
</evidence>
<organism evidence="8 9">
    <name type="scientific">Echinococcus multilocularis</name>
    <name type="common">Fox tapeworm</name>
    <dbReference type="NCBI Taxonomy" id="6211"/>
    <lineage>
        <taxon>Eukaryota</taxon>
        <taxon>Metazoa</taxon>
        <taxon>Spiralia</taxon>
        <taxon>Lophotrochozoa</taxon>
        <taxon>Platyhelminthes</taxon>
        <taxon>Cestoda</taxon>
        <taxon>Eucestoda</taxon>
        <taxon>Cyclophyllidea</taxon>
        <taxon>Taeniidae</taxon>
        <taxon>Echinococcus</taxon>
    </lineage>
</organism>
<evidence type="ECO:0000256" key="5">
    <source>
        <dbReference type="ARBA" id="ARBA00022989"/>
    </source>
</evidence>
<keyword evidence="9" id="KW-1185">Reference proteome</keyword>
<evidence type="ECO:0000256" key="1">
    <source>
        <dbReference type="ARBA" id="ARBA00004606"/>
    </source>
</evidence>
<dbReference type="GO" id="GO:0030007">
    <property type="term" value="P:intracellular potassium ion homeostasis"/>
    <property type="evidence" value="ECO:0007669"/>
    <property type="project" value="TreeGrafter"/>
</dbReference>
<comment type="similarity">
    <text evidence="2">Belongs to the X(+)/potassium ATPases subunit beta family.</text>
</comment>
<evidence type="ECO:0000313" key="8">
    <source>
        <dbReference type="EMBL" id="CDS42022.1"/>
    </source>
</evidence>
<reference evidence="8" key="1">
    <citation type="journal article" date="2013" name="Nature">
        <title>The genomes of four tapeworm species reveal adaptations to parasitism.</title>
        <authorList>
            <person name="Tsai I.J."/>
            <person name="Zarowiecki M."/>
            <person name="Holroyd N."/>
            <person name="Garciarrubio A."/>
            <person name="Sanchez-Flores A."/>
            <person name="Brooks K.L."/>
            <person name="Tracey A."/>
            <person name="Bobes R.J."/>
            <person name="Fragoso G."/>
            <person name="Sciutto E."/>
            <person name="Aslett M."/>
            <person name="Beasley H."/>
            <person name="Bennett H.M."/>
            <person name="Cai J."/>
            <person name="Camicia F."/>
            <person name="Clark R."/>
            <person name="Cucher M."/>
            <person name="De Silva N."/>
            <person name="Day T.A."/>
            <person name="Deplazes P."/>
            <person name="Estrada K."/>
            <person name="Fernandez C."/>
            <person name="Holland P.W."/>
            <person name="Hou J."/>
            <person name="Hu S."/>
            <person name="Huckvale T."/>
            <person name="Hung S.S."/>
            <person name="Kamenetzky L."/>
            <person name="Keane J.A."/>
            <person name="Kiss F."/>
            <person name="Koziol U."/>
            <person name="Lambert O."/>
            <person name="Liu K."/>
            <person name="Luo X."/>
            <person name="Luo Y."/>
            <person name="Macchiaroli N."/>
            <person name="Nichol S."/>
            <person name="Paps J."/>
            <person name="Parkinson J."/>
            <person name="Pouchkina-Stantcheva N."/>
            <person name="Riddiford N."/>
            <person name="Rosenzvit M."/>
            <person name="Salinas G."/>
            <person name="Wasmuth J.D."/>
            <person name="Zamanian M."/>
            <person name="Zheng Y."/>
            <person name="Cai X."/>
            <person name="Soberon X."/>
            <person name="Olson P.D."/>
            <person name="Laclette J.P."/>
            <person name="Brehm K."/>
            <person name="Berriman M."/>
            <person name="Garciarrubio A."/>
            <person name="Bobes R.J."/>
            <person name="Fragoso G."/>
            <person name="Sanchez-Flores A."/>
            <person name="Estrada K."/>
            <person name="Cevallos M.A."/>
            <person name="Morett E."/>
            <person name="Gonzalez V."/>
            <person name="Portillo T."/>
            <person name="Ochoa-Leyva A."/>
            <person name="Jose M.V."/>
            <person name="Sciutto E."/>
            <person name="Landa A."/>
            <person name="Jimenez L."/>
            <person name="Valdes V."/>
            <person name="Carrero J.C."/>
            <person name="Larralde C."/>
            <person name="Morales-Montor J."/>
            <person name="Limon-Lason J."/>
            <person name="Soberon X."/>
            <person name="Laclette J.P."/>
        </authorList>
    </citation>
    <scope>NUCLEOTIDE SEQUENCE [LARGE SCALE GENOMIC DNA]</scope>
</reference>
<accession>A0A068YIN0</accession>
<feature type="transmembrane region" description="Helical" evidence="7">
    <location>
        <begin position="40"/>
        <end position="64"/>
    </location>
</feature>
<dbReference type="Gene3D" id="2.60.40.1660">
    <property type="entry name" value="Na, k-atpase alpha subunit"/>
    <property type="match status" value="1"/>
</dbReference>
<dbReference type="GO" id="GO:0001671">
    <property type="term" value="F:ATPase activator activity"/>
    <property type="evidence" value="ECO:0007669"/>
    <property type="project" value="TreeGrafter"/>
</dbReference>
<dbReference type="eggNOG" id="KOG3927">
    <property type="taxonomic scope" value="Eukaryota"/>
</dbReference>
<dbReference type="AlphaFoldDB" id="A0A068YIN0"/>
<gene>
    <name evidence="8" type="ORF">EmuJ_000971700</name>
</gene>
<evidence type="ECO:0000256" key="6">
    <source>
        <dbReference type="ARBA" id="ARBA00023136"/>
    </source>
</evidence>
<keyword evidence="6 7" id="KW-0472">Membrane</keyword>
<dbReference type="GO" id="GO:1990573">
    <property type="term" value="P:potassium ion import across plasma membrane"/>
    <property type="evidence" value="ECO:0007669"/>
    <property type="project" value="TreeGrafter"/>
</dbReference>
<dbReference type="Proteomes" id="UP000017246">
    <property type="component" value="Unassembled WGS sequence"/>
</dbReference>
<dbReference type="PANTHER" id="PTHR11523">
    <property type="entry name" value="SODIUM/POTASSIUM-DEPENDENT ATPASE BETA SUBUNIT"/>
    <property type="match status" value="1"/>
</dbReference>
<evidence type="ECO:0000313" key="9">
    <source>
        <dbReference type="Proteomes" id="UP000017246"/>
    </source>
</evidence>
<dbReference type="Pfam" id="PF00287">
    <property type="entry name" value="Na_K-ATPase"/>
    <property type="match status" value="1"/>
</dbReference>